<keyword evidence="3" id="KW-0597">Phosphoprotein</keyword>
<evidence type="ECO:0000256" key="16">
    <source>
        <dbReference type="PROSITE-ProRule" id="PRU00958"/>
    </source>
</evidence>
<dbReference type="STRING" id="118200.A0A093IQJ1"/>
<dbReference type="GO" id="GO:0160248">
    <property type="term" value="F:tRNA (guanine(27)-N2)-dimethyltransferase activity"/>
    <property type="evidence" value="ECO:0007669"/>
    <property type="project" value="RHEA"/>
</dbReference>
<name>A0A093IQJ1_DRYPU</name>
<keyword evidence="6 16" id="KW-0808">Transferase</keyword>
<protein>
    <recommendedName>
        <fullName evidence="16">tRNA (guanine(26)-N(2))-dimethyltransferase</fullName>
        <ecNumber evidence="16">2.1.1.216</ecNumber>
    </recommendedName>
</protein>
<keyword evidence="20" id="KW-1185">Reference proteome</keyword>
<evidence type="ECO:0000256" key="3">
    <source>
        <dbReference type="ARBA" id="ARBA00022553"/>
    </source>
</evidence>
<evidence type="ECO:0000256" key="8">
    <source>
        <dbReference type="ARBA" id="ARBA00022694"/>
    </source>
</evidence>
<dbReference type="PROSITE" id="PS51626">
    <property type="entry name" value="SAM_MT_TRM1"/>
    <property type="match status" value="1"/>
</dbReference>
<comment type="similarity">
    <text evidence="16">Belongs to the class I-like SAM-binding methyltransferase superfamily. Trm1 family.</text>
</comment>
<keyword evidence="7 16" id="KW-0949">S-adenosyl-L-methionine</keyword>
<evidence type="ECO:0000256" key="10">
    <source>
        <dbReference type="ARBA" id="ARBA00022771"/>
    </source>
</evidence>
<reference evidence="19 20" key="1">
    <citation type="submission" date="2014-04" db="EMBL/GenBank/DDBJ databases">
        <title>Genome evolution of avian class.</title>
        <authorList>
            <person name="Zhang G."/>
            <person name="Li C."/>
        </authorList>
    </citation>
    <scope>NUCLEOTIDE SEQUENCE [LARGE SCALE GENOMIC DNA]</scope>
    <source>
        <strain evidence="19">BGI_N307</strain>
    </source>
</reference>
<evidence type="ECO:0000256" key="13">
    <source>
        <dbReference type="ARBA" id="ARBA00022884"/>
    </source>
</evidence>
<dbReference type="GO" id="GO:0008270">
    <property type="term" value="F:zinc ion binding"/>
    <property type="evidence" value="ECO:0007669"/>
    <property type="project" value="UniProtKB-KW"/>
</dbReference>
<evidence type="ECO:0000256" key="12">
    <source>
        <dbReference type="ARBA" id="ARBA00022843"/>
    </source>
</evidence>
<dbReference type="SUPFAM" id="SSF53335">
    <property type="entry name" value="S-adenosyl-L-methionine-dependent methyltransferases"/>
    <property type="match status" value="1"/>
</dbReference>
<keyword evidence="12" id="KW-0832">Ubl conjugation</keyword>
<evidence type="ECO:0000256" key="5">
    <source>
        <dbReference type="ARBA" id="ARBA00022603"/>
    </source>
</evidence>
<comment type="catalytic activity">
    <reaction evidence="15">
        <text>guanosine(27) in tRNA(Tyr) + 2 S-adenosyl-L-methionine = N(2)-dimethylguanosine(27) in tRNA(Tyr) + 2 S-adenosyl-L-homocysteine + 2 H(+)</text>
        <dbReference type="Rhea" id="RHEA:83895"/>
        <dbReference type="Rhea" id="RHEA-COMP:20240"/>
        <dbReference type="Rhea" id="RHEA-COMP:20241"/>
        <dbReference type="ChEBI" id="CHEBI:15378"/>
        <dbReference type="ChEBI" id="CHEBI:57856"/>
        <dbReference type="ChEBI" id="CHEBI:59789"/>
        <dbReference type="ChEBI" id="CHEBI:74269"/>
        <dbReference type="ChEBI" id="CHEBI:74513"/>
    </reaction>
    <physiologicalReaction direction="left-to-right" evidence="15">
        <dbReference type="Rhea" id="RHEA:83896"/>
    </physiologicalReaction>
</comment>
<dbReference type="InterPro" id="IPR013087">
    <property type="entry name" value="Znf_C2H2_type"/>
</dbReference>
<dbReference type="Gene3D" id="3.40.50.150">
    <property type="entry name" value="Vaccinia Virus protein VP39"/>
    <property type="match status" value="1"/>
</dbReference>
<comment type="subcellular location">
    <subcellularLocation>
        <location evidence="1">Nucleus</location>
        <location evidence="1">Nucleolus</location>
    </subcellularLocation>
</comment>
<dbReference type="GO" id="GO:0160104">
    <property type="term" value="F:tRNA (guanine(26)-N2)-dimethyltransferase activity"/>
    <property type="evidence" value="ECO:0007669"/>
    <property type="project" value="UniProtKB-UniRule"/>
</dbReference>
<gene>
    <name evidence="19" type="ORF">N307_12458</name>
</gene>
<proteinExistence type="inferred from homology"/>
<comment type="catalytic activity">
    <reaction evidence="16">
        <text>guanosine(26) in tRNA + 2 S-adenosyl-L-methionine = N(2)-dimethylguanosine(26) in tRNA + 2 S-adenosyl-L-homocysteine + 2 H(+)</text>
        <dbReference type="Rhea" id="RHEA:43140"/>
        <dbReference type="Rhea" id="RHEA-COMP:10359"/>
        <dbReference type="Rhea" id="RHEA-COMP:10360"/>
        <dbReference type="ChEBI" id="CHEBI:15378"/>
        <dbReference type="ChEBI" id="CHEBI:57856"/>
        <dbReference type="ChEBI" id="CHEBI:59789"/>
        <dbReference type="ChEBI" id="CHEBI:74269"/>
        <dbReference type="ChEBI" id="CHEBI:74513"/>
        <dbReference type="EC" id="2.1.1.216"/>
    </reaction>
</comment>
<evidence type="ECO:0000313" key="20">
    <source>
        <dbReference type="Proteomes" id="UP000053875"/>
    </source>
</evidence>
<evidence type="ECO:0000256" key="6">
    <source>
        <dbReference type="ARBA" id="ARBA00022679"/>
    </source>
</evidence>
<dbReference type="GO" id="GO:0005730">
    <property type="term" value="C:nucleolus"/>
    <property type="evidence" value="ECO:0007669"/>
    <property type="project" value="UniProtKB-SubCell"/>
</dbReference>
<dbReference type="GO" id="GO:0002940">
    <property type="term" value="P:tRNA N2-guanine methylation"/>
    <property type="evidence" value="ECO:0007669"/>
    <property type="project" value="TreeGrafter"/>
</dbReference>
<dbReference type="FunFam" id="3.40.50.150:FF:000098">
    <property type="entry name" value="Trmt1-like isoform 1"/>
    <property type="match status" value="1"/>
</dbReference>
<dbReference type="FunFam" id="3.30.56.70:FF:000001">
    <property type="entry name" value="tRNA (guanine(26)-N(2))-dimethyltransferase"/>
    <property type="match status" value="1"/>
</dbReference>
<evidence type="ECO:0000313" key="19">
    <source>
        <dbReference type="EMBL" id="KFV68986.1"/>
    </source>
</evidence>
<keyword evidence="9" id="KW-0479">Metal-binding</keyword>
<dbReference type="GO" id="GO:0000049">
    <property type="term" value="F:tRNA binding"/>
    <property type="evidence" value="ECO:0007669"/>
    <property type="project" value="UniProtKB-UniRule"/>
</dbReference>
<keyword evidence="10" id="KW-0863">Zinc-finger</keyword>
<dbReference type="InterPro" id="IPR042296">
    <property type="entry name" value="tRNA_met_Trm1_C"/>
</dbReference>
<evidence type="ECO:0000259" key="18">
    <source>
        <dbReference type="PROSITE" id="PS00028"/>
    </source>
</evidence>
<evidence type="ECO:0000256" key="11">
    <source>
        <dbReference type="ARBA" id="ARBA00022833"/>
    </source>
</evidence>
<accession>A0A093IQJ1</accession>
<evidence type="ECO:0000256" key="14">
    <source>
        <dbReference type="ARBA" id="ARBA00023242"/>
    </source>
</evidence>
<dbReference type="InterPro" id="IPR029063">
    <property type="entry name" value="SAM-dependent_MTases_sf"/>
</dbReference>
<sequence>EKHISIQRDFAELEKLANLKEGEFTTAAPQNTDLQVTDEKKPCPLCSEEKYKACYSHKLHRHLLNFHWKVSVEFEGYRMCICYLPCHPVKPNLIGDQTFSKMGAHYHCIICSATITRRTDMISHINRHVNKGETESRFITVPAPKNSHQVLKESATDVRVLPNYSTPQKTDSYFNPKMKLNRQLIFSALAVLAKERTPIECLDAFGATGIMGLQWAKHLRSSVRVTINDCNENSVAMIQENCHLNKMKVKLNTKEDDNDEAMRDGEDNTDTIEVTKMDANVIMHLRSFDFIHLDPFGTTVNYLDSAFRNVRNLGIVSLTSTDISSLYSKAQHVALRHYGCNIVRTEYYKELAARIVIAAVARAAARCNKGIEVLLAVALEHFVLVVVRVLRGPSSADDSAQKIRYLIHCQWCEERTFQKEGNMLEENPYQQLPCDCHGSMPGKTAVVLGPLWSGALFNAGFLRRMYFESAQYGLDETQSLLKTLVCEAECTTLKHYSIHTSCEETKQEECGVYIKTPNTSPESLVHRKRKSDEVTRNTNKRQKAENSAEHPAFYYNIHRHSIKGMNMPKLNRFLNYLSEAGYRVSRTHFDPMGVRTNAPLAQFKTVLLKYSTPTYGGGQAEDAEVLEEDRSGTAAIVFTKDCPPHCAAD</sequence>
<keyword evidence="8 16" id="KW-0819">tRNA processing</keyword>
<dbReference type="Gene3D" id="3.30.56.70">
    <property type="entry name" value="N2,N2-dimethylguanosine tRNA methyltransferase, C-terminal domain"/>
    <property type="match status" value="1"/>
</dbReference>
<evidence type="ECO:0000256" key="17">
    <source>
        <dbReference type="SAM" id="MobiDB-lite"/>
    </source>
</evidence>
<feature type="non-terminal residue" evidence="19">
    <location>
        <position position="1"/>
    </location>
</feature>
<dbReference type="EC" id="2.1.1.216" evidence="16"/>
<feature type="domain" description="C2H2-type" evidence="18">
    <location>
        <begin position="108"/>
        <end position="128"/>
    </location>
</feature>
<dbReference type="EMBL" id="KL216285">
    <property type="protein sequence ID" value="KFV68986.1"/>
    <property type="molecule type" value="Genomic_DNA"/>
</dbReference>
<evidence type="ECO:0000256" key="7">
    <source>
        <dbReference type="ARBA" id="ARBA00022691"/>
    </source>
</evidence>
<dbReference type="PANTHER" id="PTHR10631">
    <property type="entry name" value="N 2 ,N 2 -DIMETHYLGUANOSINE TRNA METHYLTRANSFERASE"/>
    <property type="match status" value="1"/>
</dbReference>
<feature type="region of interest" description="Disordered" evidence="17">
    <location>
        <begin position="521"/>
        <end position="547"/>
    </location>
</feature>
<dbReference type="Proteomes" id="UP000053875">
    <property type="component" value="Unassembled WGS sequence"/>
</dbReference>
<keyword evidence="5 16" id="KW-0489">Methyltransferase</keyword>
<evidence type="ECO:0000256" key="4">
    <source>
        <dbReference type="ARBA" id="ARBA00022555"/>
    </source>
</evidence>
<dbReference type="AlphaFoldDB" id="A0A093IQJ1"/>
<dbReference type="PROSITE" id="PS00028">
    <property type="entry name" value="ZINC_FINGER_C2H2_1"/>
    <property type="match status" value="1"/>
</dbReference>
<keyword evidence="2" id="KW-1017">Isopeptide bond</keyword>
<keyword evidence="11" id="KW-0862">Zinc</keyword>
<keyword evidence="14" id="KW-0539">Nucleus</keyword>
<dbReference type="PANTHER" id="PTHR10631:SF1">
    <property type="entry name" value="TRMT1-LIKE PROTEIN"/>
    <property type="match status" value="1"/>
</dbReference>
<keyword evidence="4 16" id="KW-0820">tRNA-binding</keyword>
<evidence type="ECO:0000256" key="2">
    <source>
        <dbReference type="ARBA" id="ARBA00022499"/>
    </source>
</evidence>
<organism evidence="19 20">
    <name type="scientific">Dryobates pubescens</name>
    <name type="common">Downy woodpecker</name>
    <name type="synonym">Picoides pubescens</name>
    <dbReference type="NCBI Taxonomy" id="118200"/>
    <lineage>
        <taxon>Eukaryota</taxon>
        <taxon>Metazoa</taxon>
        <taxon>Chordata</taxon>
        <taxon>Craniata</taxon>
        <taxon>Vertebrata</taxon>
        <taxon>Euteleostomi</taxon>
        <taxon>Archelosauria</taxon>
        <taxon>Archosauria</taxon>
        <taxon>Dinosauria</taxon>
        <taxon>Saurischia</taxon>
        <taxon>Theropoda</taxon>
        <taxon>Coelurosauria</taxon>
        <taxon>Aves</taxon>
        <taxon>Neognathae</taxon>
        <taxon>Neoaves</taxon>
        <taxon>Telluraves</taxon>
        <taxon>Coraciimorphae</taxon>
        <taxon>Piciformes</taxon>
        <taxon>Picidae</taxon>
        <taxon>Dryobates</taxon>
    </lineage>
</organism>
<dbReference type="InterPro" id="IPR002905">
    <property type="entry name" value="Trm1"/>
</dbReference>
<keyword evidence="13 16" id="KW-0694">RNA-binding</keyword>
<evidence type="ECO:0000256" key="9">
    <source>
        <dbReference type="ARBA" id="ARBA00022723"/>
    </source>
</evidence>
<evidence type="ECO:0000256" key="15">
    <source>
        <dbReference type="ARBA" id="ARBA00093188"/>
    </source>
</evidence>
<feature type="non-terminal residue" evidence="19">
    <location>
        <position position="649"/>
    </location>
</feature>
<evidence type="ECO:0000256" key="1">
    <source>
        <dbReference type="ARBA" id="ARBA00004604"/>
    </source>
</evidence>
<dbReference type="Pfam" id="PF02005">
    <property type="entry name" value="TRM"/>
    <property type="match status" value="2"/>
</dbReference>